<dbReference type="EMBL" id="JACSPZ010000004">
    <property type="protein sequence ID" value="MBD8037126.1"/>
    <property type="molecule type" value="Genomic_DNA"/>
</dbReference>
<sequence>MDYGKILKGFRETAGFTQQELADLLNRSRSCISKFESNRKLTDIATFREWVKVTNCEFQAMVVLFGTDIFANVSQALSLVPAFIRVISIF</sequence>
<dbReference type="PROSITE" id="PS50943">
    <property type="entry name" value="HTH_CROC1"/>
    <property type="match status" value="1"/>
</dbReference>
<dbReference type="CDD" id="cd00093">
    <property type="entry name" value="HTH_XRE"/>
    <property type="match status" value="1"/>
</dbReference>
<reference evidence="2 3" key="1">
    <citation type="submission" date="2020-08" db="EMBL/GenBank/DDBJ databases">
        <title>A Genomic Blueprint of the Chicken Gut Microbiome.</title>
        <authorList>
            <person name="Gilroy R."/>
            <person name="Ravi A."/>
            <person name="Getino M."/>
            <person name="Pursley I."/>
            <person name="Horton D.L."/>
            <person name="Alikhan N.-F."/>
            <person name="Baker D."/>
            <person name="Gharbi K."/>
            <person name="Hall N."/>
            <person name="Watson M."/>
            <person name="Adriaenssens E.M."/>
            <person name="Foster-Nyarko E."/>
            <person name="Jarju S."/>
            <person name="Secka A."/>
            <person name="Antonio M."/>
            <person name="Oren A."/>
            <person name="Chaudhuri R."/>
            <person name="La Ragione R.M."/>
            <person name="Hildebrand F."/>
            <person name="Pallen M.J."/>
        </authorList>
    </citation>
    <scope>NUCLEOTIDE SEQUENCE [LARGE SCALE GENOMIC DNA]</scope>
    <source>
        <strain evidence="2 3">A46</strain>
    </source>
</reference>
<dbReference type="Gene3D" id="1.10.260.40">
    <property type="entry name" value="lambda repressor-like DNA-binding domains"/>
    <property type="match status" value="1"/>
</dbReference>
<dbReference type="SUPFAM" id="SSF47413">
    <property type="entry name" value="lambda repressor-like DNA-binding domains"/>
    <property type="match status" value="1"/>
</dbReference>
<dbReference type="InterPro" id="IPR001387">
    <property type="entry name" value="Cro/C1-type_HTH"/>
</dbReference>
<dbReference type="RefSeq" id="WP_191700196.1">
    <property type="nucleotide sequence ID" value="NZ_JACSPZ010000004.1"/>
</dbReference>
<evidence type="ECO:0000313" key="3">
    <source>
        <dbReference type="Proteomes" id="UP000619101"/>
    </source>
</evidence>
<keyword evidence="3" id="KW-1185">Reference proteome</keyword>
<evidence type="ECO:0000313" key="2">
    <source>
        <dbReference type="EMBL" id="MBD8037126.1"/>
    </source>
</evidence>
<dbReference type="Proteomes" id="UP000619101">
    <property type="component" value="Unassembled WGS sequence"/>
</dbReference>
<name>A0ABR8XYU8_9BACL</name>
<comment type="caution">
    <text evidence="2">The sequence shown here is derived from an EMBL/GenBank/DDBJ whole genome shotgun (WGS) entry which is preliminary data.</text>
</comment>
<dbReference type="Pfam" id="PF01381">
    <property type="entry name" value="HTH_3"/>
    <property type="match status" value="1"/>
</dbReference>
<feature type="domain" description="HTH cro/C1-type" evidence="1">
    <location>
        <begin position="7"/>
        <end position="61"/>
    </location>
</feature>
<gene>
    <name evidence="2" type="ORF">H9635_10245</name>
</gene>
<evidence type="ECO:0000259" key="1">
    <source>
        <dbReference type="PROSITE" id="PS50943"/>
    </source>
</evidence>
<organism evidence="2 3">
    <name type="scientific">Solibacillus faecavium</name>
    <dbReference type="NCBI Taxonomy" id="2762221"/>
    <lineage>
        <taxon>Bacteria</taxon>
        <taxon>Bacillati</taxon>
        <taxon>Bacillota</taxon>
        <taxon>Bacilli</taxon>
        <taxon>Bacillales</taxon>
        <taxon>Caryophanaceae</taxon>
        <taxon>Solibacillus</taxon>
    </lineage>
</organism>
<proteinExistence type="predicted"/>
<dbReference type="InterPro" id="IPR010982">
    <property type="entry name" value="Lambda_DNA-bd_dom_sf"/>
</dbReference>
<protein>
    <submittedName>
        <fullName evidence="2">Helix-turn-helix transcriptional regulator</fullName>
    </submittedName>
</protein>
<accession>A0ABR8XYU8</accession>